<proteinExistence type="inferred from homology"/>
<evidence type="ECO:0000256" key="1">
    <source>
        <dbReference type="ARBA" id="ARBA00004141"/>
    </source>
</evidence>
<dbReference type="Gene3D" id="2.70.170.10">
    <property type="entry name" value="Neurotransmitter-gated ion-channel ligand-binding domain"/>
    <property type="match status" value="1"/>
</dbReference>
<comment type="caution">
    <text evidence="5">Lacks conserved residue(s) required for the propagation of feature annotation.</text>
</comment>
<dbReference type="GO" id="GO:0005230">
    <property type="term" value="F:extracellular ligand-gated monoatomic ion channel activity"/>
    <property type="evidence" value="ECO:0007669"/>
    <property type="project" value="InterPro"/>
</dbReference>
<evidence type="ECO:0000313" key="7">
    <source>
        <dbReference type="Proteomes" id="UP000887575"/>
    </source>
</evidence>
<dbReference type="InterPro" id="IPR038050">
    <property type="entry name" value="Neuro_actylchol_rec"/>
</dbReference>
<sequence>MIFFPIILSALCDAVVPQQAIVGTMISPERFDKDVIPMGIGETLDVNITLNSFRLLSMDQKEETIQFQQEFLMTWHDHSLGWSRRNFSAYRFEWVKVRQKDIWVPDIIYYSTIDNERIIETKEAYADVKYDGTTRLSVPSTVTLPCTLQLDNFPYDDQTCDLLLGSWIFDENQLKTTPTEMTIEPAPSNVPQRSSIIYVGNSEWSLTEIEVSNYTLTIKKDGNYSLIRYRVKLRRKPVYYVMVIQVPTLLIGTVTILGMFTPFSQRMERWQKVELGLNMLLAISMMLNLVSNMMPKAERLPLLGNYIIAEIFLCSAATVVSIGLLEVHARADQRKWRPPDCLCRWVLFSCGRRIRKGQKRAMMDPIATIPPKMVSLDDDVAADLLKA</sequence>
<dbReference type="CDD" id="cd18989">
    <property type="entry name" value="LGIC_ECD_cation"/>
    <property type="match status" value="1"/>
</dbReference>
<keyword evidence="5" id="KW-0407">Ion channel</keyword>
<dbReference type="InterPro" id="IPR018000">
    <property type="entry name" value="Neurotransmitter_ion_chnl_CS"/>
</dbReference>
<keyword evidence="2 5" id="KW-0812">Transmembrane</keyword>
<protein>
    <recommendedName>
        <fullName evidence="6">Neurotransmitter-gated ion-channel ligand-binding domain-containing protein</fullName>
    </recommendedName>
</protein>
<dbReference type="Pfam" id="PF02931">
    <property type="entry name" value="Neur_chan_LBD"/>
    <property type="match status" value="1"/>
</dbReference>
<name>A0AAF3J1R3_9BILA</name>
<dbReference type="InterPro" id="IPR006202">
    <property type="entry name" value="Neur_chan_lig-bd"/>
</dbReference>
<dbReference type="WBParaSite" id="MBELARI_LOCUS10783">
    <property type="protein sequence ID" value="MBELARI_LOCUS10783"/>
    <property type="gene ID" value="MBELARI_LOCUS10783"/>
</dbReference>
<evidence type="ECO:0000256" key="2">
    <source>
        <dbReference type="ARBA" id="ARBA00022692"/>
    </source>
</evidence>
<dbReference type="SUPFAM" id="SSF90112">
    <property type="entry name" value="Neurotransmitter-gated ion-channel transmembrane pore"/>
    <property type="match status" value="1"/>
</dbReference>
<dbReference type="GO" id="GO:0016020">
    <property type="term" value="C:membrane"/>
    <property type="evidence" value="ECO:0007669"/>
    <property type="project" value="UniProtKB-SubCell"/>
</dbReference>
<dbReference type="PRINTS" id="PR00252">
    <property type="entry name" value="NRIONCHANNEL"/>
</dbReference>
<evidence type="ECO:0000256" key="5">
    <source>
        <dbReference type="RuleBase" id="RU000687"/>
    </source>
</evidence>
<dbReference type="InterPro" id="IPR036719">
    <property type="entry name" value="Neuro-gated_channel_TM_sf"/>
</dbReference>
<dbReference type="SUPFAM" id="SSF63712">
    <property type="entry name" value="Nicotinic receptor ligand binding domain-like"/>
    <property type="match status" value="1"/>
</dbReference>
<keyword evidence="5" id="KW-0406">Ion transport</keyword>
<feature type="transmembrane region" description="Helical" evidence="5">
    <location>
        <begin position="275"/>
        <end position="294"/>
    </location>
</feature>
<dbReference type="InterPro" id="IPR006201">
    <property type="entry name" value="Neur_channel"/>
</dbReference>
<dbReference type="AlphaFoldDB" id="A0AAF3J1R3"/>
<evidence type="ECO:0000313" key="8">
    <source>
        <dbReference type="WBParaSite" id="MBELARI_LOCUS10783"/>
    </source>
</evidence>
<dbReference type="GO" id="GO:0004888">
    <property type="term" value="F:transmembrane signaling receptor activity"/>
    <property type="evidence" value="ECO:0007669"/>
    <property type="project" value="InterPro"/>
</dbReference>
<dbReference type="InterPro" id="IPR036734">
    <property type="entry name" value="Neur_chan_lig-bd_sf"/>
</dbReference>
<dbReference type="PANTHER" id="PTHR18945">
    <property type="entry name" value="NEUROTRANSMITTER GATED ION CHANNEL"/>
    <property type="match status" value="1"/>
</dbReference>
<keyword evidence="4 5" id="KW-0472">Membrane</keyword>
<organism evidence="7 8">
    <name type="scientific">Mesorhabditis belari</name>
    <dbReference type="NCBI Taxonomy" id="2138241"/>
    <lineage>
        <taxon>Eukaryota</taxon>
        <taxon>Metazoa</taxon>
        <taxon>Ecdysozoa</taxon>
        <taxon>Nematoda</taxon>
        <taxon>Chromadorea</taxon>
        <taxon>Rhabditida</taxon>
        <taxon>Rhabditina</taxon>
        <taxon>Rhabditomorpha</taxon>
        <taxon>Rhabditoidea</taxon>
        <taxon>Rhabditidae</taxon>
        <taxon>Mesorhabditinae</taxon>
        <taxon>Mesorhabditis</taxon>
    </lineage>
</organism>
<dbReference type="Gene3D" id="1.20.58.390">
    <property type="entry name" value="Neurotransmitter-gated ion-channel transmembrane domain"/>
    <property type="match status" value="1"/>
</dbReference>
<accession>A0AAF3J1R3</accession>
<comment type="subcellular location">
    <subcellularLocation>
        <location evidence="1">Membrane</location>
        <topology evidence="1">Multi-pass membrane protein</topology>
    </subcellularLocation>
</comment>
<evidence type="ECO:0000256" key="4">
    <source>
        <dbReference type="ARBA" id="ARBA00023136"/>
    </source>
</evidence>
<keyword evidence="7" id="KW-1185">Reference proteome</keyword>
<dbReference type="CDD" id="cd19051">
    <property type="entry name" value="LGIC_TM_cation"/>
    <property type="match status" value="1"/>
</dbReference>
<dbReference type="PROSITE" id="PS00236">
    <property type="entry name" value="NEUROTR_ION_CHANNEL"/>
    <property type="match status" value="1"/>
</dbReference>
<dbReference type="Proteomes" id="UP000887575">
    <property type="component" value="Unassembled WGS sequence"/>
</dbReference>
<feature type="transmembrane region" description="Helical" evidence="5">
    <location>
        <begin position="306"/>
        <end position="327"/>
    </location>
</feature>
<feature type="domain" description="Neurotransmitter-gated ion-channel ligand-binding" evidence="6">
    <location>
        <begin position="30"/>
        <end position="237"/>
    </location>
</feature>
<evidence type="ECO:0000259" key="6">
    <source>
        <dbReference type="Pfam" id="PF02931"/>
    </source>
</evidence>
<keyword evidence="5" id="KW-0813">Transport</keyword>
<feature type="transmembrane region" description="Helical" evidence="5">
    <location>
        <begin position="238"/>
        <end position="263"/>
    </location>
</feature>
<evidence type="ECO:0000256" key="3">
    <source>
        <dbReference type="ARBA" id="ARBA00022989"/>
    </source>
</evidence>
<reference evidence="8" key="1">
    <citation type="submission" date="2024-02" db="UniProtKB">
        <authorList>
            <consortium name="WormBaseParasite"/>
        </authorList>
    </citation>
    <scope>IDENTIFICATION</scope>
</reference>
<comment type="similarity">
    <text evidence="5">Belongs to the ligand-gated ion channel (TC 1.A.9) family.</text>
</comment>
<keyword evidence="3 5" id="KW-1133">Transmembrane helix</keyword>